<dbReference type="GO" id="GO:0005846">
    <property type="term" value="C:nuclear cap binding complex"/>
    <property type="evidence" value="ECO:0007669"/>
    <property type="project" value="InterPro"/>
</dbReference>
<dbReference type="GO" id="GO:0003729">
    <property type="term" value="F:mRNA binding"/>
    <property type="evidence" value="ECO:0007669"/>
    <property type="project" value="TreeGrafter"/>
</dbReference>
<feature type="compositionally biased region" description="Low complexity" evidence="6">
    <location>
        <begin position="44"/>
        <end position="55"/>
    </location>
</feature>
<dbReference type="OrthoDB" id="10252707at2759"/>
<dbReference type="GO" id="GO:0008380">
    <property type="term" value="P:RNA splicing"/>
    <property type="evidence" value="ECO:0007669"/>
    <property type="project" value="UniProtKB-KW"/>
</dbReference>
<evidence type="ECO:0000256" key="6">
    <source>
        <dbReference type="SAM" id="MobiDB-lite"/>
    </source>
</evidence>
<protein>
    <recommendedName>
        <fullName evidence="7">MIF4G domain-containing protein</fullName>
    </recommendedName>
</protein>
<dbReference type="InterPro" id="IPR003890">
    <property type="entry name" value="MIF4G-like_typ-3"/>
</dbReference>
<evidence type="ECO:0000256" key="4">
    <source>
        <dbReference type="ARBA" id="ARBA00023187"/>
    </source>
</evidence>
<evidence type="ECO:0000256" key="1">
    <source>
        <dbReference type="ARBA" id="ARBA00004123"/>
    </source>
</evidence>
<organism evidence="8 9">
    <name type="scientific">Mucor plumbeus</name>
    <dbReference type="NCBI Taxonomy" id="97098"/>
    <lineage>
        <taxon>Eukaryota</taxon>
        <taxon>Fungi</taxon>
        <taxon>Fungi incertae sedis</taxon>
        <taxon>Mucoromycota</taxon>
        <taxon>Mucoromycotina</taxon>
        <taxon>Mucoromycetes</taxon>
        <taxon>Mucorales</taxon>
        <taxon>Mucorineae</taxon>
        <taxon>Mucoraceae</taxon>
        <taxon>Mucor</taxon>
    </lineage>
</organism>
<dbReference type="GO" id="GO:0005634">
    <property type="term" value="C:nucleus"/>
    <property type="evidence" value="ECO:0007669"/>
    <property type="project" value="UniProtKB-SubCell"/>
</dbReference>
<dbReference type="Pfam" id="PF02854">
    <property type="entry name" value="MIF4G"/>
    <property type="match status" value="1"/>
</dbReference>
<dbReference type="InterPro" id="IPR015172">
    <property type="entry name" value="MIF4G-like_typ-1"/>
</dbReference>
<feature type="domain" description="MIF4G" evidence="7">
    <location>
        <begin position="75"/>
        <end position="289"/>
    </location>
</feature>
<accession>A0A8H7QWQ2</accession>
<keyword evidence="3" id="KW-0507">mRNA processing</keyword>
<dbReference type="PANTHER" id="PTHR12412">
    <property type="entry name" value="CAP BINDING PROTEIN"/>
    <property type="match status" value="1"/>
</dbReference>
<keyword evidence="5" id="KW-0539">Nucleus</keyword>
<keyword evidence="4" id="KW-0508">mRNA splicing</keyword>
<feature type="compositionally biased region" description="Basic and acidic residues" evidence="6">
    <location>
        <begin position="1"/>
        <end position="19"/>
    </location>
</feature>
<dbReference type="InterPro" id="IPR027159">
    <property type="entry name" value="CBP80"/>
</dbReference>
<gene>
    <name evidence="8" type="ORF">INT46_000208</name>
</gene>
<evidence type="ECO:0000256" key="3">
    <source>
        <dbReference type="ARBA" id="ARBA00022664"/>
    </source>
</evidence>
<evidence type="ECO:0000256" key="5">
    <source>
        <dbReference type="ARBA" id="ARBA00023242"/>
    </source>
</evidence>
<reference evidence="8" key="1">
    <citation type="submission" date="2020-12" db="EMBL/GenBank/DDBJ databases">
        <title>Metabolic potential, ecology and presence of endohyphal bacteria is reflected in genomic diversity of Mucoromycotina.</title>
        <authorList>
            <person name="Muszewska A."/>
            <person name="Okrasinska A."/>
            <person name="Steczkiewicz K."/>
            <person name="Drgas O."/>
            <person name="Orlowska M."/>
            <person name="Perlinska-Lenart U."/>
            <person name="Aleksandrzak-Piekarczyk T."/>
            <person name="Szatraj K."/>
            <person name="Zielenkiewicz U."/>
            <person name="Pilsyk S."/>
            <person name="Malc E."/>
            <person name="Mieczkowski P."/>
            <person name="Kruszewska J.S."/>
            <person name="Biernat P."/>
            <person name="Pawlowska J."/>
        </authorList>
    </citation>
    <scope>NUCLEOTIDE SEQUENCE</scope>
    <source>
        <strain evidence="8">CBS 226.32</strain>
    </source>
</reference>
<evidence type="ECO:0000313" key="9">
    <source>
        <dbReference type="Proteomes" id="UP000650833"/>
    </source>
</evidence>
<comment type="caution">
    <text evidence="8">The sequence shown here is derived from an EMBL/GenBank/DDBJ whole genome shotgun (WGS) entry which is preliminary data.</text>
</comment>
<dbReference type="InterPro" id="IPR015174">
    <property type="entry name" value="MIF4G-like_typ-2"/>
</dbReference>
<dbReference type="SMART" id="SM00543">
    <property type="entry name" value="MIF4G"/>
    <property type="match status" value="1"/>
</dbReference>
<proteinExistence type="inferred from homology"/>
<dbReference type="GO" id="GO:0006406">
    <property type="term" value="P:mRNA export from nucleus"/>
    <property type="evidence" value="ECO:0007669"/>
    <property type="project" value="InterPro"/>
</dbReference>
<dbReference type="GO" id="GO:0000184">
    <property type="term" value="P:nuclear-transcribed mRNA catabolic process, nonsense-mediated decay"/>
    <property type="evidence" value="ECO:0007669"/>
    <property type="project" value="TreeGrafter"/>
</dbReference>
<feature type="compositionally biased region" description="Gly residues" evidence="6">
    <location>
        <begin position="20"/>
        <end position="35"/>
    </location>
</feature>
<dbReference type="GO" id="GO:0006397">
    <property type="term" value="P:mRNA processing"/>
    <property type="evidence" value="ECO:0007669"/>
    <property type="project" value="UniProtKB-KW"/>
</dbReference>
<sequence length="877" mass="101233">MSYDNRGDNRGYRPRHEGGGNRYRGGGSGGGGGGPNRYRDNRRNNYNNNNSNYQRRPYDRPPPPESKEDEMEDIEIRLKGLIIKIGDKITPDLQVNLTKMKNILDNDYSKYPTTVQDTLKACVTELPAKAPVYGALIGLLNASNHEVAGKLMAEFNKTLEQTITETNWFKLKQFLRFYAELVNANVILPTMYCNLLNDLLAVMDQPNQLRQRLDCVVYIILSTIPWCGKELSERCPADLDQIFKKIEIYMQRRGDVPVLNILKQYNGVQYDSAKEDLLAHIWTLTQELQGRSWDLPFFPKPYRWFDKEFTAALQHDVPRVAVPNHTPSMEYISPVSTMKLLVDEEGNSLPDIPNHQSIEYFLLQEIISDTMNLFEVNRKDCARYLLSISTSFDPHFFKASPPTPANSSDDASKAESVKAEPMEEDTDSGKWNLSDMLVEAIFSQMLRLPLPPVRQVFYSCVFIELCRAESGTFPMALGRGIKTLFDRLAYMDVECISRLWSWFSHHLSNFGFQWDWKSWSTVLTVDPNHPQACFIRETLEKETRLSYYERIKSILPEEFHALVPSAPPAPNFAYKDIKDPLHAQAKVIIESLRTKKTADEVRAILDKYKEEIKATGADDQVQTQRVREMFVQCLLLVGSKSFSHILNVVERYLDVLRFVNSTPEGRLHTVQIVASFWEHNTQFLGILLDKLLNYRVIDPASVINWIFESNQLQFVGRAFIWEILKNTLSKVNSRVVQVKAKLDSFQSLHNANKLKRAESEHNELAEAEEQQELDSLRIVENSLASVSREQKEVFMAVYQKFTQVLQELIKSNAQPESNWTYRWVFGWFREMLRVHYKECGGFMTTLETLVFTPELDPRINDVFIQVKALKEEFEILV</sequence>
<name>A0A8H7QWQ2_9FUNG</name>
<comment type="similarity">
    <text evidence="2">Belongs to the NCBP1 family.</text>
</comment>
<feature type="compositionally biased region" description="Basic and acidic residues" evidence="6">
    <location>
        <begin position="410"/>
        <end position="421"/>
    </location>
</feature>
<dbReference type="Pfam" id="PF09090">
    <property type="entry name" value="MIF4G_like_2"/>
    <property type="match status" value="1"/>
</dbReference>
<dbReference type="AlphaFoldDB" id="A0A8H7QWQ2"/>
<comment type="subcellular location">
    <subcellularLocation>
        <location evidence="1">Nucleus</location>
    </subcellularLocation>
</comment>
<feature type="region of interest" description="Disordered" evidence="6">
    <location>
        <begin position="1"/>
        <end position="70"/>
    </location>
</feature>
<feature type="region of interest" description="Disordered" evidence="6">
    <location>
        <begin position="399"/>
        <end position="428"/>
    </location>
</feature>
<dbReference type="Proteomes" id="UP000650833">
    <property type="component" value="Unassembled WGS sequence"/>
</dbReference>
<keyword evidence="9" id="KW-1185">Reference proteome</keyword>
<dbReference type="PANTHER" id="PTHR12412:SF2">
    <property type="entry name" value="NUCLEAR CAP-BINDING PROTEIN SUBUNIT 1"/>
    <property type="match status" value="1"/>
</dbReference>
<dbReference type="SUPFAM" id="SSF48371">
    <property type="entry name" value="ARM repeat"/>
    <property type="match status" value="3"/>
</dbReference>
<dbReference type="InterPro" id="IPR016024">
    <property type="entry name" value="ARM-type_fold"/>
</dbReference>
<dbReference type="Gene3D" id="1.25.40.180">
    <property type="match status" value="3"/>
</dbReference>
<dbReference type="EMBL" id="JAEPRC010000325">
    <property type="protein sequence ID" value="KAG2200126.1"/>
    <property type="molecule type" value="Genomic_DNA"/>
</dbReference>
<evidence type="ECO:0000313" key="8">
    <source>
        <dbReference type="EMBL" id="KAG2200126.1"/>
    </source>
</evidence>
<dbReference type="GO" id="GO:0000339">
    <property type="term" value="F:RNA cap binding"/>
    <property type="evidence" value="ECO:0007669"/>
    <property type="project" value="InterPro"/>
</dbReference>
<dbReference type="Pfam" id="PF09088">
    <property type="entry name" value="MIF4G_like"/>
    <property type="match status" value="1"/>
</dbReference>
<evidence type="ECO:0000259" key="7">
    <source>
        <dbReference type="SMART" id="SM00543"/>
    </source>
</evidence>
<evidence type="ECO:0000256" key="2">
    <source>
        <dbReference type="ARBA" id="ARBA00007413"/>
    </source>
</evidence>